<feature type="transmembrane region" description="Helical" evidence="7">
    <location>
        <begin position="112"/>
        <end position="130"/>
    </location>
</feature>
<dbReference type="AlphaFoldDB" id="A0A506U7V8"/>
<keyword evidence="6 7" id="KW-0472">Membrane</keyword>
<feature type="transmembrane region" description="Helical" evidence="7">
    <location>
        <begin position="75"/>
        <end position="92"/>
    </location>
</feature>
<dbReference type="Pfam" id="PF07681">
    <property type="entry name" value="DoxX"/>
    <property type="match status" value="1"/>
</dbReference>
<dbReference type="InterPro" id="IPR051907">
    <property type="entry name" value="DoxX-like_oxidoreductase"/>
</dbReference>
<accession>A0A506U7V8</accession>
<evidence type="ECO:0000256" key="1">
    <source>
        <dbReference type="ARBA" id="ARBA00004651"/>
    </source>
</evidence>
<dbReference type="EMBL" id="VHLG01000010">
    <property type="protein sequence ID" value="TPW29191.1"/>
    <property type="molecule type" value="Genomic_DNA"/>
</dbReference>
<feature type="transmembrane region" description="Helical" evidence="7">
    <location>
        <begin position="45"/>
        <end position="68"/>
    </location>
</feature>
<evidence type="ECO:0000256" key="3">
    <source>
        <dbReference type="ARBA" id="ARBA00022475"/>
    </source>
</evidence>
<proteinExistence type="inferred from homology"/>
<evidence type="ECO:0000256" key="5">
    <source>
        <dbReference type="ARBA" id="ARBA00022989"/>
    </source>
</evidence>
<evidence type="ECO:0000313" key="9">
    <source>
        <dbReference type="Proteomes" id="UP000318801"/>
    </source>
</evidence>
<sequence length="136" mass="14629">MIDLKTAPYAALLLRVLTGLLFITHGLTKLFVFTPAGTMGYFSSLGLPGFFGIIVMILELVGGIALILGVKTREFSFILGLELLGAALFGHIQNGFSFANPNGGGWEYPVMWAFVQFALALLGDGVHALLPSRRLK</sequence>
<gene>
    <name evidence="8" type="ORF">FJU08_15180</name>
</gene>
<keyword evidence="4 7" id="KW-0812">Transmembrane</keyword>
<keyword evidence="5 7" id="KW-1133">Transmembrane helix</keyword>
<dbReference type="GO" id="GO:0005886">
    <property type="term" value="C:plasma membrane"/>
    <property type="evidence" value="ECO:0007669"/>
    <property type="project" value="UniProtKB-SubCell"/>
</dbReference>
<protein>
    <submittedName>
        <fullName evidence="8">DoxX family protein</fullName>
    </submittedName>
</protein>
<comment type="similarity">
    <text evidence="2">Belongs to the DoxX family.</text>
</comment>
<evidence type="ECO:0000313" key="8">
    <source>
        <dbReference type="EMBL" id="TPW29191.1"/>
    </source>
</evidence>
<name>A0A506U7V8_9HYPH</name>
<dbReference type="Proteomes" id="UP000318801">
    <property type="component" value="Unassembled WGS sequence"/>
</dbReference>
<dbReference type="OrthoDB" id="5382961at2"/>
<feature type="transmembrane region" description="Helical" evidence="7">
    <location>
        <begin position="12"/>
        <end position="33"/>
    </location>
</feature>
<dbReference type="PANTHER" id="PTHR33452">
    <property type="entry name" value="OXIDOREDUCTASE CATD-RELATED"/>
    <property type="match status" value="1"/>
</dbReference>
<evidence type="ECO:0000256" key="7">
    <source>
        <dbReference type="SAM" id="Phobius"/>
    </source>
</evidence>
<organism evidence="8 9">
    <name type="scientific">Martelella alba</name>
    <dbReference type="NCBI Taxonomy" id="2590451"/>
    <lineage>
        <taxon>Bacteria</taxon>
        <taxon>Pseudomonadati</taxon>
        <taxon>Pseudomonadota</taxon>
        <taxon>Alphaproteobacteria</taxon>
        <taxon>Hyphomicrobiales</taxon>
        <taxon>Aurantimonadaceae</taxon>
        <taxon>Martelella</taxon>
    </lineage>
</organism>
<comment type="subcellular location">
    <subcellularLocation>
        <location evidence="1">Cell membrane</location>
        <topology evidence="1">Multi-pass membrane protein</topology>
    </subcellularLocation>
</comment>
<comment type="caution">
    <text evidence="8">The sequence shown here is derived from an EMBL/GenBank/DDBJ whole genome shotgun (WGS) entry which is preliminary data.</text>
</comment>
<keyword evidence="3" id="KW-1003">Cell membrane</keyword>
<evidence type="ECO:0000256" key="6">
    <source>
        <dbReference type="ARBA" id="ARBA00023136"/>
    </source>
</evidence>
<dbReference type="RefSeq" id="WP_141149865.1">
    <property type="nucleotide sequence ID" value="NZ_VHLG01000010.1"/>
</dbReference>
<keyword evidence="9" id="KW-1185">Reference proteome</keyword>
<reference evidence="8 9" key="1">
    <citation type="submission" date="2019-06" db="EMBL/GenBank/DDBJ databases">
        <authorList>
            <person name="Li M."/>
        </authorList>
    </citation>
    <scope>NUCLEOTIDE SEQUENCE [LARGE SCALE GENOMIC DNA]</scope>
    <source>
        <strain evidence="8 9">BGMRC2036</strain>
    </source>
</reference>
<evidence type="ECO:0000256" key="2">
    <source>
        <dbReference type="ARBA" id="ARBA00006679"/>
    </source>
</evidence>
<dbReference type="PANTHER" id="PTHR33452:SF1">
    <property type="entry name" value="INNER MEMBRANE PROTEIN YPHA-RELATED"/>
    <property type="match status" value="1"/>
</dbReference>
<dbReference type="InterPro" id="IPR032808">
    <property type="entry name" value="DoxX"/>
</dbReference>
<evidence type="ECO:0000256" key="4">
    <source>
        <dbReference type="ARBA" id="ARBA00022692"/>
    </source>
</evidence>